<name>A0A135V2E7_9PEZI</name>
<dbReference type="EMBL" id="JFFI01000591">
    <property type="protein sequence ID" value="KXH66791.1"/>
    <property type="molecule type" value="Genomic_DNA"/>
</dbReference>
<keyword evidence="3" id="KW-1185">Reference proteome</keyword>
<gene>
    <name evidence="2" type="ORF">CSAL01_11603</name>
</gene>
<sequence length="122" mass="13781">MPLSAKEERKDTGTQNFKIKEKQKPNFAEKHYNRLGLENRHTWNGWKQSLKHPERSLEPEDSSEKESDAESENEAKDGRVSGKKATSINVGSQSLPAAGVAVDMEQYQQFLKFQKMISSGGK</sequence>
<comment type="caution">
    <text evidence="2">The sequence shown here is derived from an EMBL/GenBank/DDBJ whole genome shotgun (WGS) entry which is preliminary data.</text>
</comment>
<feature type="region of interest" description="Disordered" evidence="1">
    <location>
        <begin position="1"/>
        <end position="98"/>
    </location>
</feature>
<feature type="compositionally biased region" description="Basic and acidic residues" evidence="1">
    <location>
        <begin position="1"/>
        <end position="41"/>
    </location>
</feature>
<organism evidence="2 3">
    <name type="scientific">Colletotrichum salicis</name>
    <dbReference type="NCBI Taxonomy" id="1209931"/>
    <lineage>
        <taxon>Eukaryota</taxon>
        <taxon>Fungi</taxon>
        <taxon>Dikarya</taxon>
        <taxon>Ascomycota</taxon>
        <taxon>Pezizomycotina</taxon>
        <taxon>Sordariomycetes</taxon>
        <taxon>Hypocreomycetidae</taxon>
        <taxon>Glomerellales</taxon>
        <taxon>Glomerellaceae</taxon>
        <taxon>Colletotrichum</taxon>
        <taxon>Colletotrichum acutatum species complex</taxon>
    </lineage>
</organism>
<evidence type="ECO:0000313" key="3">
    <source>
        <dbReference type="Proteomes" id="UP000070121"/>
    </source>
</evidence>
<reference evidence="2 3" key="1">
    <citation type="submission" date="2014-02" db="EMBL/GenBank/DDBJ databases">
        <title>The genome sequence of Colletotrichum salicis CBS 607.94.</title>
        <authorList>
            <person name="Baroncelli R."/>
            <person name="Thon M.R."/>
        </authorList>
    </citation>
    <scope>NUCLEOTIDE SEQUENCE [LARGE SCALE GENOMIC DNA]</scope>
    <source>
        <strain evidence="2 3">CBS 607.94</strain>
    </source>
</reference>
<protein>
    <submittedName>
        <fullName evidence="2">Uncharacterized protein</fullName>
    </submittedName>
</protein>
<feature type="compositionally biased region" description="Basic and acidic residues" evidence="1">
    <location>
        <begin position="51"/>
        <end position="80"/>
    </location>
</feature>
<evidence type="ECO:0000256" key="1">
    <source>
        <dbReference type="SAM" id="MobiDB-lite"/>
    </source>
</evidence>
<evidence type="ECO:0000313" key="2">
    <source>
        <dbReference type="EMBL" id="KXH66791.1"/>
    </source>
</evidence>
<accession>A0A135V2E7</accession>
<dbReference type="AlphaFoldDB" id="A0A135V2E7"/>
<dbReference type="Proteomes" id="UP000070121">
    <property type="component" value="Unassembled WGS sequence"/>
</dbReference>
<feature type="compositionally biased region" description="Polar residues" evidence="1">
    <location>
        <begin position="84"/>
        <end position="95"/>
    </location>
</feature>
<proteinExistence type="predicted"/>